<gene>
    <name evidence="2" type="ORF">BDV25DRAFT_132073</name>
</gene>
<dbReference type="AlphaFoldDB" id="A0A5N6TM84"/>
<evidence type="ECO:0000313" key="3">
    <source>
        <dbReference type="Proteomes" id="UP000325780"/>
    </source>
</evidence>
<keyword evidence="3" id="KW-1185">Reference proteome</keyword>
<dbReference type="InterPro" id="IPR048273">
    <property type="entry name" value="Luciferase"/>
</dbReference>
<dbReference type="Proteomes" id="UP000325780">
    <property type="component" value="Unassembled WGS sequence"/>
</dbReference>
<proteinExistence type="predicted"/>
<evidence type="ECO:0000259" key="1">
    <source>
        <dbReference type="Pfam" id="PF17648"/>
    </source>
</evidence>
<dbReference type="EMBL" id="ML742207">
    <property type="protein sequence ID" value="KAE8147448.1"/>
    <property type="molecule type" value="Genomic_DNA"/>
</dbReference>
<dbReference type="InterPro" id="IPR040841">
    <property type="entry name" value="Luciferase_dom"/>
</dbReference>
<feature type="domain" description="Luciferase" evidence="1">
    <location>
        <begin position="187"/>
        <end position="266"/>
    </location>
</feature>
<evidence type="ECO:0000313" key="2">
    <source>
        <dbReference type="EMBL" id="KAE8147448.1"/>
    </source>
</evidence>
<sequence length="277" mass="30976">MADLFHRASSFLFSLPGTLPPSLRQPSNNVRLTVSALSATILAVTVPRIYRDYKTFLSYGPGGVPYNFLGWFGVSVIMRPWAREMLSTEPYNHLIAAGETTSYLTDEVVQGKKRDRPEVGPHIAPQRQLTEFPPEEIKKKLDADFYALASRNQHLIKLSPSHVELHADAFFLADGLSPSPIAQQMKGEIAHIHHLKDFSLHLTLAPADCKKIIENGWGQRHKLSGVKIPRALFAGRDISIPLEYVFIYAPRTEEEVAFVMEIVVASVKFMTGAVEVR</sequence>
<organism evidence="2 3">
    <name type="scientific">Aspergillus avenaceus</name>
    <dbReference type="NCBI Taxonomy" id="36643"/>
    <lineage>
        <taxon>Eukaryota</taxon>
        <taxon>Fungi</taxon>
        <taxon>Dikarya</taxon>
        <taxon>Ascomycota</taxon>
        <taxon>Pezizomycotina</taxon>
        <taxon>Eurotiomycetes</taxon>
        <taxon>Eurotiomycetidae</taxon>
        <taxon>Eurotiales</taxon>
        <taxon>Aspergillaceae</taxon>
        <taxon>Aspergillus</taxon>
        <taxon>Aspergillus subgen. Circumdati</taxon>
    </lineage>
</organism>
<dbReference type="PANTHER" id="PTHR38695">
    <property type="entry name" value="AMINO ACID PERMEASE_ SLC12A DOMAIN-CONTAINING PROTEIN"/>
    <property type="match status" value="1"/>
</dbReference>
<dbReference type="OrthoDB" id="5358398at2759"/>
<protein>
    <recommendedName>
        <fullName evidence="1">Luciferase domain-containing protein</fullName>
    </recommendedName>
</protein>
<dbReference type="PANTHER" id="PTHR38695:SF1">
    <property type="entry name" value="AMINO ACID PERMEASE_ SLC12A DOMAIN-CONTAINING PROTEIN"/>
    <property type="match status" value="1"/>
</dbReference>
<accession>A0A5N6TM84</accession>
<dbReference type="Pfam" id="PF17648">
    <property type="entry name" value="Luciferase"/>
    <property type="match status" value="1"/>
</dbReference>
<reference evidence="2 3" key="1">
    <citation type="submission" date="2019-04" db="EMBL/GenBank/DDBJ databases">
        <title>Friends and foes A comparative genomics study of 23 Aspergillus species from section Flavi.</title>
        <authorList>
            <consortium name="DOE Joint Genome Institute"/>
            <person name="Kjaerbolling I."/>
            <person name="Vesth T."/>
            <person name="Frisvad J.C."/>
            <person name="Nybo J.L."/>
            <person name="Theobald S."/>
            <person name="Kildgaard S."/>
            <person name="Isbrandt T."/>
            <person name="Kuo A."/>
            <person name="Sato A."/>
            <person name="Lyhne E.K."/>
            <person name="Kogle M.E."/>
            <person name="Wiebenga A."/>
            <person name="Kun R.S."/>
            <person name="Lubbers R.J."/>
            <person name="Makela M.R."/>
            <person name="Barry K."/>
            <person name="Chovatia M."/>
            <person name="Clum A."/>
            <person name="Daum C."/>
            <person name="Haridas S."/>
            <person name="He G."/>
            <person name="LaButti K."/>
            <person name="Lipzen A."/>
            <person name="Mondo S."/>
            <person name="Riley R."/>
            <person name="Salamov A."/>
            <person name="Simmons B.A."/>
            <person name="Magnuson J.K."/>
            <person name="Henrissat B."/>
            <person name="Mortensen U.H."/>
            <person name="Larsen T.O."/>
            <person name="Devries R.P."/>
            <person name="Grigoriev I.V."/>
            <person name="Machida M."/>
            <person name="Baker S.E."/>
            <person name="Andersen M.R."/>
        </authorList>
    </citation>
    <scope>NUCLEOTIDE SEQUENCE [LARGE SCALE GENOMIC DNA]</scope>
    <source>
        <strain evidence="2 3">IBT 18842</strain>
    </source>
</reference>
<name>A0A5N6TM84_ASPAV</name>